<dbReference type="HOGENOM" id="CLU_174136_0_0_6"/>
<dbReference type="InterPro" id="IPR014710">
    <property type="entry name" value="RmlC-like_jellyroll"/>
</dbReference>
<dbReference type="AlphaFoldDB" id="A0A097R2K3"/>
<dbReference type="RefSeq" id="WP_025801082.1">
    <property type="nucleotide sequence ID" value="NZ_CP009706.1"/>
</dbReference>
<dbReference type="InterPro" id="IPR047713">
    <property type="entry name" value="DHCW_cupin"/>
</dbReference>
<protein>
    <recommendedName>
        <fullName evidence="3">DHCW motif cupin fold protein</fullName>
    </recommendedName>
</protein>
<name>A0A097R2K3_HAFAL</name>
<evidence type="ECO:0000313" key="2">
    <source>
        <dbReference type="Proteomes" id="UP000029986"/>
    </source>
</evidence>
<dbReference type="eggNOG" id="COG1917">
    <property type="taxonomic scope" value="Bacteria"/>
</dbReference>
<dbReference type="NCBIfam" id="NF038084">
    <property type="entry name" value="DHCW_cupin"/>
    <property type="match status" value="1"/>
</dbReference>
<dbReference type="InterPro" id="IPR011051">
    <property type="entry name" value="RmlC_Cupin_sf"/>
</dbReference>
<dbReference type="KEGG" id="hav:AT03_11545"/>
<dbReference type="Gene3D" id="2.60.120.10">
    <property type="entry name" value="Jelly Rolls"/>
    <property type="match status" value="1"/>
</dbReference>
<accession>A0A097R2K3</accession>
<dbReference type="EMBL" id="CP009706">
    <property type="protein sequence ID" value="AIU72954.1"/>
    <property type="molecule type" value="Genomic_DNA"/>
</dbReference>
<evidence type="ECO:0008006" key="3">
    <source>
        <dbReference type="Google" id="ProtNLM"/>
    </source>
</evidence>
<dbReference type="PATRIC" id="fig|1453496.5.peg.2332"/>
<keyword evidence="2" id="KW-1185">Reference proteome</keyword>
<gene>
    <name evidence="1" type="ORF">AT03_11545</name>
</gene>
<sequence>MKIDAFAFGTTNWSEIELTEHPGEVGTAYWRTQYFGKKPNQIRVRMVDYSPGYLADHWCQKGHILFCLEGELETTLNDGRKFVLSAGMSYQVGDNAEPHQSRTTIGAKLFIVD</sequence>
<evidence type="ECO:0000313" key="1">
    <source>
        <dbReference type="EMBL" id="AIU72954.1"/>
    </source>
</evidence>
<dbReference type="SUPFAM" id="SSF51182">
    <property type="entry name" value="RmlC-like cupins"/>
    <property type="match status" value="1"/>
</dbReference>
<proteinExistence type="predicted"/>
<dbReference type="OrthoDB" id="9794443at2"/>
<reference evidence="1 2" key="1">
    <citation type="journal article" date="2014" name="Gut Pathog.">
        <title>Gene clusters of Hafnia alvei strain FB1 important in survival and pathogenesis: a draft genome perspective.</title>
        <authorList>
            <person name="Tan J.Y."/>
            <person name="Yin W.F."/>
            <person name="Chan K.G."/>
        </authorList>
    </citation>
    <scope>NUCLEOTIDE SEQUENCE [LARGE SCALE GENOMIC DNA]</scope>
    <source>
        <strain evidence="1 2">FB1</strain>
    </source>
</reference>
<dbReference type="Proteomes" id="UP000029986">
    <property type="component" value="Chromosome"/>
</dbReference>
<organism evidence="1 2">
    <name type="scientific">Hafnia alvei FB1</name>
    <dbReference type="NCBI Taxonomy" id="1453496"/>
    <lineage>
        <taxon>Bacteria</taxon>
        <taxon>Pseudomonadati</taxon>
        <taxon>Pseudomonadota</taxon>
        <taxon>Gammaproteobacteria</taxon>
        <taxon>Enterobacterales</taxon>
        <taxon>Hafniaceae</taxon>
        <taxon>Hafnia</taxon>
    </lineage>
</organism>